<name>A0ABR3S3Z1_9PLEO</name>
<dbReference type="InterPro" id="IPR011614">
    <property type="entry name" value="Catalase_core"/>
</dbReference>
<comment type="caution">
    <text evidence="3">The sequence shown here is derived from an EMBL/GenBank/DDBJ whole genome shotgun (WGS) entry which is preliminary data.</text>
</comment>
<feature type="domain" description="Catalase core" evidence="2">
    <location>
        <begin position="11"/>
        <end position="324"/>
    </location>
</feature>
<dbReference type="SUPFAM" id="SSF56634">
    <property type="entry name" value="Heme-dependent catalase-like"/>
    <property type="match status" value="1"/>
</dbReference>
<evidence type="ECO:0000256" key="1">
    <source>
        <dbReference type="SAM" id="MobiDB-lite"/>
    </source>
</evidence>
<gene>
    <name evidence="3" type="ORF">SLS59_000121</name>
</gene>
<dbReference type="PROSITE" id="PS51402">
    <property type="entry name" value="CATALASE_3"/>
    <property type="match status" value="1"/>
</dbReference>
<proteinExistence type="predicted"/>
<reference evidence="3 4" key="1">
    <citation type="submission" date="2024-02" db="EMBL/GenBank/DDBJ databases">
        <title>De novo assembly and annotation of 12 fungi associated with fruit tree decline syndrome in Ontario, Canada.</title>
        <authorList>
            <person name="Sulman M."/>
            <person name="Ellouze W."/>
            <person name="Ilyukhin E."/>
        </authorList>
    </citation>
    <scope>NUCLEOTIDE SEQUENCE [LARGE SCALE GENOMIC DNA]</scope>
    <source>
        <strain evidence="3 4">M97-236</strain>
    </source>
</reference>
<dbReference type="InterPro" id="IPR020835">
    <property type="entry name" value="Catalase_sf"/>
</dbReference>
<evidence type="ECO:0000313" key="4">
    <source>
        <dbReference type="Proteomes" id="UP001521222"/>
    </source>
</evidence>
<protein>
    <recommendedName>
        <fullName evidence="2">Catalase core domain-containing protein</fullName>
    </recommendedName>
</protein>
<evidence type="ECO:0000259" key="2">
    <source>
        <dbReference type="SMART" id="SM01060"/>
    </source>
</evidence>
<dbReference type="CDD" id="cd08153">
    <property type="entry name" value="srpA_like"/>
    <property type="match status" value="1"/>
</dbReference>
<dbReference type="PANTHER" id="PTHR11465">
    <property type="entry name" value="CATALASE"/>
    <property type="match status" value="1"/>
</dbReference>
<dbReference type="Pfam" id="PF00199">
    <property type="entry name" value="Catalase"/>
    <property type="match status" value="1"/>
</dbReference>
<feature type="region of interest" description="Disordered" evidence="1">
    <location>
        <begin position="310"/>
        <end position="332"/>
    </location>
</feature>
<sequence length="332" mass="36334">MPFSKDVQVLETSNGLVDTLHAAAGQPTGEFRPAHAKGQLLTGTFLPTDKAGVLSSGPHFNTSTPITVRFSSSTGLPQIPDTDANTNPHGIAVRFHLPDVDSRRQHTDIIAHSTKYFPTRTGVDFLEFLHAAGGPNAAEAVPEFLGRHPETVRFLQDPKPSPVSFATEKYFGVNAFKFTKDGKATFLRYRIVPAVGEDHLDTEGLTAKSPNYLFDELPERLRSGSIEFKLLAQIADESDVTNNATVIWPEEREIVELGTLKIEKILNEEESKVQQKHIIFDPIPRVEGVEPSDDPLLEVRANVYLKSGQERRAAQSENTAGKDATGAVKAAT</sequence>
<dbReference type="PIRSF" id="PIRSF000296">
    <property type="entry name" value="SrpA"/>
    <property type="match status" value="1"/>
</dbReference>
<dbReference type="Gene3D" id="1.20.1280.120">
    <property type="match status" value="1"/>
</dbReference>
<dbReference type="EMBL" id="JAKIXB020000001">
    <property type="protein sequence ID" value="KAL1611402.1"/>
    <property type="molecule type" value="Genomic_DNA"/>
</dbReference>
<accession>A0ABR3S3Z1</accession>
<dbReference type="Proteomes" id="UP001521222">
    <property type="component" value="Unassembled WGS sequence"/>
</dbReference>
<dbReference type="SMART" id="SM01060">
    <property type="entry name" value="Catalase"/>
    <property type="match status" value="1"/>
</dbReference>
<keyword evidence="4" id="KW-1185">Reference proteome</keyword>
<organism evidence="3 4">
    <name type="scientific">Nothophoma quercina</name>
    <dbReference type="NCBI Taxonomy" id="749835"/>
    <lineage>
        <taxon>Eukaryota</taxon>
        <taxon>Fungi</taxon>
        <taxon>Dikarya</taxon>
        <taxon>Ascomycota</taxon>
        <taxon>Pezizomycotina</taxon>
        <taxon>Dothideomycetes</taxon>
        <taxon>Pleosporomycetidae</taxon>
        <taxon>Pleosporales</taxon>
        <taxon>Pleosporineae</taxon>
        <taxon>Didymellaceae</taxon>
        <taxon>Nothophoma</taxon>
    </lineage>
</organism>
<evidence type="ECO:0000313" key="3">
    <source>
        <dbReference type="EMBL" id="KAL1611402.1"/>
    </source>
</evidence>
<dbReference type="PANTHER" id="PTHR11465:SF62">
    <property type="entry name" value="CATALASE T"/>
    <property type="match status" value="1"/>
</dbReference>
<dbReference type="InterPro" id="IPR024168">
    <property type="entry name" value="Catalase_SrpA-type_pred"/>
</dbReference>
<dbReference type="InterPro" id="IPR018028">
    <property type="entry name" value="Catalase"/>
</dbReference>
<dbReference type="Gene3D" id="2.40.180.10">
    <property type="entry name" value="Catalase core domain"/>
    <property type="match status" value="1"/>
</dbReference>